<evidence type="ECO:0000313" key="2">
    <source>
        <dbReference type="Proteomes" id="UP000032086"/>
    </source>
</evidence>
<organism evidence="1 2">
    <name type="scientific">Pseudomonas fluorescens</name>
    <dbReference type="NCBI Taxonomy" id="294"/>
    <lineage>
        <taxon>Bacteria</taxon>
        <taxon>Pseudomonadati</taxon>
        <taxon>Pseudomonadota</taxon>
        <taxon>Gammaproteobacteria</taxon>
        <taxon>Pseudomonadales</taxon>
        <taxon>Pseudomonadaceae</taxon>
        <taxon>Pseudomonas</taxon>
    </lineage>
</organism>
<evidence type="ECO:0000313" key="1">
    <source>
        <dbReference type="EMBL" id="KIP92871.1"/>
    </source>
</evidence>
<name>A0AAE2DW74_PSEFL</name>
<dbReference type="AlphaFoldDB" id="A0AAE2DW74"/>
<proteinExistence type="predicted"/>
<dbReference type="EMBL" id="JXQY01000018">
    <property type="protein sequence ID" value="KIP92871.1"/>
    <property type="molecule type" value="Genomic_DNA"/>
</dbReference>
<gene>
    <name evidence="1" type="ORF">RU10_13970</name>
</gene>
<dbReference type="Proteomes" id="UP000032086">
    <property type="component" value="Unassembled WGS sequence"/>
</dbReference>
<sequence length="132" mass="14907">MANKSLRKIANSDFIRYRIDNGAPVEYSLVVMHSFPIGGGFIWGFYKGDSITIGYPVQVEDGDNKKLFRNDFPEDYHPTWEVTLNSTNYSADKGRLEITFADNFKSAKGVFQFETADQHTISGSFEITTTDS</sequence>
<reference evidence="1 2" key="1">
    <citation type="submission" date="2014-12" db="EMBL/GenBank/DDBJ databases">
        <title>16Stimator: statistical estimation of ribosomal gene copy numbers from draft genome assemblies.</title>
        <authorList>
            <person name="Perisin M.A."/>
            <person name="Vetter M."/>
            <person name="Gilbert J.A."/>
            <person name="Bergelson J."/>
        </authorList>
    </citation>
    <scope>NUCLEOTIDE SEQUENCE [LARGE SCALE GENOMIC DNA]</scope>
    <source>
        <strain evidence="1 2">MEP34</strain>
    </source>
</reference>
<dbReference type="RefSeq" id="WP_042608747.1">
    <property type="nucleotide sequence ID" value="NZ_JXQY01000018.1"/>
</dbReference>
<comment type="caution">
    <text evidence="1">The sequence shown here is derived from an EMBL/GenBank/DDBJ whole genome shotgun (WGS) entry which is preliminary data.</text>
</comment>
<protein>
    <submittedName>
        <fullName evidence="1">Uncharacterized protein</fullName>
    </submittedName>
</protein>
<accession>A0AAE2DW74</accession>